<keyword evidence="2" id="KW-1185">Reference proteome</keyword>
<comment type="caution">
    <text evidence="1">The sequence shown here is derived from an EMBL/GenBank/DDBJ whole genome shotgun (WGS) entry which is preliminary data.</text>
</comment>
<reference evidence="1 2" key="1">
    <citation type="submission" date="2019-11" db="EMBL/GenBank/DDBJ databases">
        <title>Type strains purchased from KCTC, JCM and DSMZ.</title>
        <authorList>
            <person name="Lu H."/>
        </authorList>
    </citation>
    <scope>NUCLEOTIDE SEQUENCE [LARGE SCALE GENOMIC DNA]</scope>
    <source>
        <strain evidence="1 2">KCTC 42409</strain>
    </source>
</reference>
<name>A0A6L6Q9R8_9BURK</name>
<gene>
    <name evidence="1" type="ORF">GM668_30325</name>
</gene>
<evidence type="ECO:0000313" key="1">
    <source>
        <dbReference type="EMBL" id="MTW06370.1"/>
    </source>
</evidence>
<sequence length="125" mass="13356">MAAHRRSALLLHGLAGHDRDWVLAQLPPSDRAVLESHLAELRELGIPADPALLPPVEGAGAAMPAGEPAWMMRQLLAQGPAAWRGAWLATLSPGQRERVLSQPAPALRPAAARSLRLHAEQAARQ</sequence>
<organism evidence="1 2">
    <name type="scientific">Pseudoduganella ginsengisoli</name>
    <dbReference type="NCBI Taxonomy" id="1462440"/>
    <lineage>
        <taxon>Bacteria</taxon>
        <taxon>Pseudomonadati</taxon>
        <taxon>Pseudomonadota</taxon>
        <taxon>Betaproteobacteria</taxon>
        <taxon>Burkholderiales</taxon>
        <taxon>Oxalobacteraceae</taxon>
        <taxon>Telluria group</taxon>
        <taxon>Pseudoduganella</taxon>
    </lineage>
</organism>
<dbReference type="RefSeq" id="WP_211923485.1">
    <property type="nucleotide sequence ID" value="NZ_WNLA01000085.1"/>
</dbReference>
<dbReference type="AlphaFoldDB" id="A0A6L6Q9R8"/>
<proteinExistence type="predicted"/>
<dbReference type="EMBL" id="WNLA01000085">
    <property type="protein sequence ID" value="MTW06370.1"/>
    <property type="molecule type" value="Genomic_DNA"/>
</dbReference>
<accession>A0A6L6Q9R8</accession>
<feature type="non-terminal residue" evidence="1">
    <location>
        <position position="125"/>
    </location>
</feature>
<dbReference type="Proteomes" id="UP000484015">
    <property type="component" value="Unassembled WGS sequence"/>
</dbReference>
<evidence type="ECO:0000313" key="2">
    <source>
        <dbReference type="Proteomes" id="UP000484015"/>
    </source>
</evidence>
<protein>
    <submittedName>
        <fullName evidence="1">Uncharacterized protein</fullName>
    </submittedName>
</protein>